<proteinExistence type="predicted"/>
<dbReference type="Gene3D" id="2.30.30.40">
    <property type="entry name" value="SH3 Domains"/>
    <property type="match status" value="1"/>
</dbReference>
<reference evidence="5" key="1">
    <citation type="journal article" date="2019" name="Int. J. Syst. Evol. Microbiol.">
        <title>The Global Catalogue of Microorganisms (GCM) 10K type strain sequencing project: providing services to taxonomists for standard genome sequencing and annotation.</title>
        <authorList>
            <consortium name="The Broad Institute Genomics Platform"/>
            <consortium name="The Broad Institute Genome Sequencing Center for Infectious Disease"/>
            <person name="Wu L."/>
            <person name="Ma J."/>
        </authorList>
    </citation>
    <scope>NUCLEOTIDE SEQUENCE [LARGE SCALE GENOMIC DNA]</scope>
    <source>
        <strain evidence="5">JCM 6921</strain>
    </source>
</reference>
<keyword evidence="5" id="KW-1185">Reference proteome</keyword>
<name>A0ABP5VH70_9ACTN</name>
<organism evidence="4 5">
    <name type="scientific">Streptomyces glaucosporus</name>
    <dbReference type="NCBI Taxonomy" id="284044"/>
    <lineage>
        <taxon>Bacteria</taxon>
        <taxon>Bacillati</taxon>
        <taxon>Actinomycetota</taxon>
        <taxon>Actinomycetes</taxon>
        <taxon>Kitasatosporales</taxon>
        <taxon>Streptomycetaceae</taxon>
        <taxon>Streptomyces</taxon>
    </lineage>
</organism>
<dbReference type="RefSeq" id="WP_344631405.1">
    <property type="nucleotide sequence ID" value="NZ_BAAATJ010000012.1"/>
</dbReference>
<evidence type="ECO:0000256" key="2">
    <source>
        <dbReference type="SAM" id="SignalP"/>
    </source>
</evidence>
<comment type="caution">
    <text evidence="4">The sequence shown here is derived from an EMBL/GenBank/DDBJ whole genome shotgun (WGS) entry which is preliminary data.</text>
</comment>
<accession>A0ABP5VH70</accession>
<dbReference type="InterPro" id="IPR003646">
    <property type="entry name" value="SH3-like_bac-type"/>
</dbReference>
<feature type="chain" id="PRO_5047397428" description="SH3b domain-containing protein" evidence="2">
    <location>
        <begin position="30"/>
        <end position="160"/>
    </location>
</feature>
<keyword evidence="2" id="KW-0732">Signal</keyword>
<evidence type="ECO:0000256" key="1">
    <source>
        <dbReference type="SAM" id="MobiDB-lite"/>
    </source>
</evidence>
<feature type="domain" description="SH3b" evidence="3">
    <location>
        <begin position="76"/>
        <end position="151"/>
    </location>
</feature>
<dbReference type="EMBL" id="BAAATJ010000012">
    <property type="protein sequence ID" value="GAA2400430.1"/>
    <property type="molecule type" value="Genomic_DNA"/>
</dbReference>
<dbReference type="SMART" id="SM00287">
    <property type="entry name" value="SH3b"/>
    <property type="match status" value="1"/>
</dbReference>
<evidence type="ECO:0000259" key="3">
    <source>
        <dbReference type="PROSITE" id="PS51781"/>
    </source>
</evidence>
<feature type="signal peptide" evidence="2">
    <location>
        <begin position="1"/>
        <end position="29"/>
    </location>
</feature>
<gene>
    <name evidence="4" type="ORF">GCM10010420_28890</name>
</gene>
<evidence type="ECO:0000313" key="4">
    <source>
        <dbReference type="EMBL" id="GAA2400430.1"/>
    </source>
</evidence>
<sequence>MFNSRFSKLALSAAGGAIALATAAGPALAEPPAPVTDLGRPSVEAPKSVEAPGMAEAPKSVEAPRAVEEASKEMAADSYRGRVIARSGLNVRTHPNTRSRVINTLPYGKIVHIECKVRGENVNGNNLWYKLDRDYHRHNGWVSARYVTNIGPAPHFCHHR</sequence>
<dbReference type="Pfam" id="PF08239">
    <property type="entry name" value="SH3_3"/>
    <property type="match status" value="1"/>
</dbReference>
<evidence type="ECO:0000313" key="5">
    <source>
        <dbReference type="Proteomes" id="UP001500058"/>
    </source>
</evidence>
<feature type="region of interest" description="Disordered" evidence="1">
    <location>
        <begin position="29"/>
        <end position="66"/>
    </location>
</feature>
<dbReference type="PROSITE" id="PS51781">
    <property type="entry name" value="SH3B"/>
    <property type="match status" value="1"/>
</dbReference>
<protein>
    <recommendedName>
        <fullName evidence="3">SH3b domain-containing protein</fullName>
    </recommendedName>
</protein>
<dbReference type="Proteomes" id="UP001500058">
    <property type="component" value="Unassembled WGS sequence"/>
</dbReference>